<comment type="caution">
    <text evidence="4">The sequence shown here is derived from an EMBL/GenBank/DDBJ whole genome shotgun (WGS) entry which is preliminary data.</text>
</comment>
<reference evidence="4 5" key="2">
    <citation type="journal article" date="2016" name="Science">
        <title>A bacterium that degrades and assimilates poly(ethylene terephthalate).</title>
        <authorList>
            <person name="Yoshida S."/>
            <person name="Hiraga K."/>
            <person name="Takehana T."/>
            <person name="Taniguchi I."/>
            <person name="Yamaji H."/>
            <person name="Maeda Y."/>
            <person name="Toyohara K."/>
            <person name="Miyamoto K."/>
            <person name="Kimura Y."/>
            <person name="Oda K."/>
        </authorList>
    </citation>
    <scope>NUCLEOTIDE SEQUENCE [LARGE SCALE GENOMIC DNA]</scope>
    <source>
        <strain evidence="5">NBRC 110686 / TISTR 2288 / 201-F6</strain>
    </source>
</reference>
<dbReference type="GO" id="GO:0016705">
    <property type="term" value="F:oxidoreductase activity, acting on paired donors, with incorporation or reduction of molecular oxygen"/>
    <property type="evidence" value="ECO:0007669"/>
    <property type="project" value="InterPro"/>
</dbReference>
<comment type="similarity">
    <text evidence="1">To bacterial alkanal monooxygenase alpha and beta chains.</text>
</comment>
<dbReference type="PANTHER" id="PTHR30137:SF6">
    <property type="entry name" value="LUCIFERASE-LIKE MONOOXYGENASE"/>
    <property type="match status" value="1"/>
</dbReference>
<dbReference type="InterPro" id="IPR036661">
    <property type="entry name" value="Luciferase-like_sf"/>
</dbReference>
<evidence type="ECO:0000313" key="5">
    <source>
        <dbReference type="Proteomes" id="UP000037660"/>
    </source>
</evidence>
<evidence type="ECO:0000259" key="3">
    <source>
        <dbReference type="Pfam" id="PF00296"/>
    </source>
</evidence>
<accession>A0A0K8NZ84</accession>
<keyword evidence="5" id="KW-1185">Reference proteome</keyword>
<dbReference type="InterPro" id="IPR011251">
    <property type="entry name" value="Luciferase-like_dom"/>
</dbReference>
<dbReference type="SUPFAM" id="SSF51679">
    <property type="entry name" value="Bacterial luciferase-like"/>
    <property type="match status" value="1"/>
</dbReference>
<dbReference type="Proteomes" id="UP000037660">
    <property type="component" value="Unassembled WGS sequence"/>
</dbReference>
<dbReference type="FunFam" id="3.20.20.30:FF:000002">
    <property type="entry name" value="LLM class flavin-dependent oxidoreductase"/>
    <property type="match status" value="1"/>
</dbReference>
<proteinExistence type="predicted"/>
<dbReference type="STRING" id="1547922.ISF6_1392"/>
<sequence length="349" mass="37915">MPVGAPMSGGARPLRLSVLDQSVARAGAGEDAAIRDTLALAEACEAWGYARFWLSEHHALPTIVGSAPEILMAAVAARTRRIRIGSAGVMLPHYSALKVAEQARVLEALAPGRIDLGVGRAPGGDMRTARALNPNAAHAADDFPRQVSDLIAWTSRPEHQGIAARPLGPHAPPVWILGSSDYGAQLAAWLGLPYAFAYFFMDGQGVEQALDLYRRLYRPSERHPTPQATICVWALAADDEATAAYHALSRERWRVDRQRGVYGPLRSPEEVQARGFDDADRPMVDAMRRRSFVGTAASVAERLRALAASLDLDELVINTWAHDAQARRHSYRLLAQAFALDTLPPLEVA</sequence>
<keyword evidence="4" id="KW-0560">Oxidoreductase</keyword>
<dbReference type="AlphaFoldDB" id="A0A0K8NZ84"/>
<feature type="domain" description="Luciferase-like" evidence="3">
    <location>
        <begin position="17"/>
        <end position="309"/>
    </location>
</feature>
<dbReference type="NCBIfam" id="TIGR03558">
    <property type="entry name" value="oxido_grp_1"/>
    <property type="match status" value="1"/>
</dbReference>
<keyword evidence="4" id="KW-0503">Monooxygenase</keyword>
<evidence type="ECO:0000313" key="4">
    <source>
        <dbReference type="EMBL" id="GAP35619.1"/>
    </source>
</evidence>
<dbReference type="GO" id="GO:0004497">
    <property type="term" value="F:monooxygenase activity"/>
    <property type="evidence" value="ECO:0007669"/>
    <property type="project" value="UniProtKB-KW"/>
</dbReference>
<reference evidence="5" key="1">
    <citation type="submission" date="2015-07" db="EMBL/GenBank/DDBJ databases">
        <title>Discovery of a poly(ethylene terephthalate assimilation.</title>
        <authorList>
            <person name="Yoshida S."/>
            <person name="Hiraga K."/>
            <person name="Takehana T."/>
            <person name="Taniguchi I."/>
            <person name="Yamaji H."/>
            <person name="Maeda Y."/>
            <person name="Toyohara K."/>
            <person name="Miyamoto K."/>
            <person name="Kimura Y."/>
            <person name="Oda K."/>
        </authorList>
    </citation>
    <scope>NUCLEOTIDE SEQUENCE [LARGE SCALE GENOMIC DNA]</scope>
    <source>
        <strain evidence="5">NBRC 110686 / TISTR 2288 / 201-F6</strain>
    </source>
</reference>
<dbReference type="Gene3D" id="3.20.20.30">
    <property type="entry name" value="Luciferase-like domain"/>
    <property type="match status" value="1"/>
</dbReference>
<protein>
    <recommendedName>
        <fullName evidence="2">Luciferase-like monooxygenase</fullName>
    </recommendedName>
</protein>
<dbReference type="GO" id="GO:0005829">
    <property type="term" value="C:cytosol"/>
    <property type="evidence" value="ECO:0007669"/>
    <property type="project" value="TreeGrafter"/>
</dbReference>
<organism evidence="4 5">
    <name type="scientific">Piscinibacter sakaiensis</name>
    <name type="common">Ideonella sakaiensis</name>
    <dbReference type="NCBI Taxonomy" id="1547922"/>
    <lineage>
        <taxon>Bacteria</taxon>
        <taxon>Pseudomonadati</taxon>
        <taxon>Pseudomonadota</taxon>
        <taxon>Betaproteobacteria</taxon>
        <taxon>Burkholderiales</taxon>
        <taxon>Sphaerotilaceae</taxon>
        <taxon>Piscinibacter</taxon>
    </lineage>
</organism>
<name>A0A0K8NZ84_PISS1</name>
<gene>
    <name evidence="4" type="ORF">ISF6_1392</name>
</gene>
<evidence type="ECO:0000256" key="2">
    <source>
        <dbReference type="ARBA" id="ARBA00074555"/>
    </source>
</evidence>
<dbReference type="Pfam" id="PF00296">
    <property type="entry name" value="Bac_luciferase"/>
    <property type="match status" value="1"/>
</dbReference>
<dbReference type="PANTHER" id="PTHR30137">
    <property type="entry name" value="LUCIFERASE-LIKE MONOOXYGENASE"/>
    <property type="match status" value="1"/>
</dbReference>
<evidence type="ECO:0000256" key="1">
    <source>
        <dbReference type="ARBA" id="ARBA00007789"/>
    </source>
</evidence>
<dbReference type="InterPro" id="IPR050766">
    <property type="entry name" value="Bact_Lucif_Oxidored"/>
</dbReference>
<dbReference type="InterPro" id="IPR019949">
    <property type="entry name" value="CmoO-like"/>
</dbReference>
<dbReference type="EMBL" id="BBYR01000025">
    <property type="protein sequence ID" value="GAP35619.1"/>
    <property type="molecule type" value="Genomic_DNA"/>
</dbReference>